<dbReference type="EMBL" id="CM007893">
    <property type="protein sequence ID" value="OTG27022.1"/>
    <property type="molecule type" value="Genomic_DNA"/>
</dbReference>
<keyword evidence="2" id="KW-1185">Reference proteome</keyword>
<dbReference type="InParanoid" id="A0A251UW89"/>
<evidence type="ECO:0000313" key="2">
    <source>
        <dbReference type="Proteomes" id="UP000215914"/>
    </source>
</evidence>
<name>A0A251UW89_HELAN</name>
<dbReference type="AlphaFoldDB" id="A0A251UW89"/>
<organism evidence="1 2">
    <name type="scientific">Helianthus annuus</name>
    <name type="common">Common sunflower</name>
    <dbReference type="NCBI Taxonomy" id="4232"/>
    <lineage>
        <taxon>Eukaryota</taxon>
        <taxon>Viridiplantae</taxon>
        <taxon>Streptophyta</taxon>
        <taxon>Embryophyta</taxon>
        <taxon>Tracheophyta</taxon>
        <taxon>Spermatophyta</taxon>
        <taxon>Magnoliopsida</taxon>
        <taxon>eudicotyledons</taxon>
        <taxon>Gunneridae</taxon>
        <taxon>Pentapetalae</taxon>
        <taxon>asterids</taxon>
        <taxon>campanulids</taxon>
        <taxon>Asterales</taxon>
        <taxon>Asteraceae</taxon>
        <taxon>Asteroideae</taxon>
        <taxon>Heliantheae alliance</taxon>
        <taxon>Heliantheae</taxon>
        <taxon>Helianthus</taxon>
    </lineage>
</organism>
<protein>
    <submittedName>
        <fullName evidence="1">Uncharacterized protein</fullName>
    </submittedName>
</protein>
<sequence length="56" mass="6512">MRMAQELEVPYPHHPGWAHLRYMKVVVMKDTAHKVGRRQSEIALKEAIVRSLAVFV</sequence>
<evidence type="ECO:0000313" key="1">
    <source>
        <dbReference type="EMBL" id="OTG27022.1"/>
    </source>
</evidence>
<dbReference type="Proteomes" id="UP000215914">
    <property type="component" value="Chromosome 4"/>
</dbReference>
<proteinExistence type="predicted"/>
<accession>A0A251UW89</accession>
<gene>
    <name evidence="1" type="ORF">HannXRQ_Chr04g0095461</name>
</gene>
<reference evidence="2" key="1">
    <citation type="journal article" date="2017" name="Nature">
        <title>The sunflower genome provides insights into oil metabolism, flowering and Asterid evolution.</title>
        <authorList>
            <person name="Badouin H."/>
            <person name="Gouzy J."/>
            <person name="Grassa C.J."/>
            <person name="Murat F."/>
            <person name="Staton S.E."/>
            <person name="Cottret L."/>
            <person name="Lelandais-Briere C."/>
            <person name="Owens G.L."/>
            <person name="Carrere S."/>
            <person name="Mayjonade B."/>
            <person name="Legrand L."/>
            <person name="Gill N."/>
            <person name="Kane N.C."/>
            <person name="Bowers J.E."/>
            <person name="Hubner S."/>
            <person name="Bellec A."/>
            <person name="Berard A."/>
            <person name="Berges H."/>
            <person name="Blanchet N."/>
            <person name="Boniface M.C."/>
            <person name="Brunel D."/>
            <person name="Catrice O."/>
            <person name="Chaidir N."/>
            <person name="Claudel C."/>
            <person name="Donnadieu C."/>
            <person name="Faraut T."/>
            <person name="Fievet G."/>
            <person name="Helmstetter N."/>
            <person name="King M."/>
            <person name="Knapp S.J."/>
            <person name="Lai Z."/>
            <person name="Le Paslier M.C."/>
            <person name="Lippi Y."/>
            <person name="Lorenzon L."/>
            <person name="Mandel J.R."/>
            <person name="Marage G."/>
            <person name="Marchand G."/>
            <person name="Marquand E."/>
            <person name="Bret-Mestries E."/>
            <person name="Morien E."/>
            <person name="Nambeesan S."/>
            <person name="Nguyen T."/>
            <person name="Pegot-Espagnet P."/>
            <person name="Pouilly N."/>
            <person name="Raftis F."/>
            <person name="Sallet E."/>
            <person name="Schiex T."/>
            <person name="Thomas J."/>
            <person name="Vandecasteele C."/>
            <person name="Vares D."/>
            <person name="Vear F."/>
            <person name="Vautrin S."/>
            <person name="Crespi M."/>
            <person name="Mangin B."/>
            <person name="Burke J.M."/>
            <person name="Salse J."/>
            <person name="Munos S."/>
            <person name="Vincourt P."/>
            <person name="Rieseberg L.H."/>
            <person name="Langlade N.B."/>
        </authorList>
    </citation>
    <scope>NUCLEOTIDE SEQUENCE [LARGE SCALE GENOMIC DNA]</scope>
    <source>
        <strain evidence="2">cv. SF193</strain>
    </source>
</reference>